<evidence type="ECO:0000313" key="1">
    <source>
        <dbReference type="EMBL" id="SOB93641.1"/>
    </source>
</evidence>
<dbReference type="AlphaFoldDB" id="A0A285RHU6"/>
<dbReference type="EMBL" id="OBMM01000001">
    <property type="protein sequence ID" value="SOB93641.1"/>
    <property type="molecule type" value="Genomic_DNA"/>
</dbReference>
<evidence type="ECO:0000313" key="2">
    <source>
        <dbReference type="Proteomes" id="UP000219068"/>
    </source>
</evidence>
<proteinExistence type="predicted"/>
<name>A0A285RHU6_9PROT</name>
<reference evidence="1 2" key="1">
    <citation type="submission" date="2017-08" db="EMBL/GenBank/DDBJ databases">
        <authorList>
            <person name="de Groot N.N."/>
        </authorList>
    </citation>
    <scope>NUCLEOTIDE SEQUENCE [LARGE SCALE GENOMIC DNA]</scope>
    <source>
        <strain evidence="1 2">USBA 78</strain>
    </source>
</reference>
<organism evidence="1 2">
    <name type="scientific">Thalassospira xiamenensis</name>
    <dbReference type="NCBI Taxonomy" id="220697"/>
    <lineage>
        <taxon>Bacteria</taxon>
        <taxon>Pseudomonadati</taxon>
        <taxon>Pseudomonadota</taxon>
        <taxon>Alphaproteobacteria</taxon>
        <taxon>Rhodospirillales</taxon>
        <taxon>Thalassospiraceae</taxon>
        <taxon>Thalassospira</taxon>
    </lineage>
</organism>
<accession>A0A285RHU6</accession>
<dbReference type="Proteomes" id="UP000219068">
    <property type="component" value="Unassembled WGS sequence"/>
</dbReference>
<protein>
    <submittedName>
        <fullName evidence="1">Uncharacterized protein</fullName>
    </submittedName>
</protein>
<sequence>MGLRARRLVLTLRRGGLDSRVRGNDGFWGGVFHPFVTPAEAGVHGACRFGGGV</sequence>
<gene>
    <name evidence="1" type="ORF">SAMN05428964_101802</name>
</gene>